<proteinExistence type="predicted"/>
<dbReference type="AlphaFoldDB" id="A0A4R4VHG7"/>
<organism evidence="2 3">
    <name type="scientific">Saccharopolyspora terrae</name>
    <dbReference type="NCBI Taxonomy" id="2530384"/>
    <lineage>
        <taxon>Bacteria</taxon>
        <taxon>Bacillati</taxon>
        <taxon>Actinomycetota</taxon>
        <taxon>Actinomycetes</taxon>
        <taxon>Pseudonocardiales</taxon>
        <taxon>Pseudonocardiaceae</taxon>
        <taxon>Saccharopolyspora</taxon>
    </lineage>
</organism>
<dbReference type="Proteomes" id="UP000295674">
    <property type="component" value="Unassembled WGS sequence"/>
</dbReference>
<dbReference type="Pfam" id="PF16827">
    <property type="entry name" value="zf-HC3"/>
    <property type="match status" value="1"/>
</dbReference>
<gene>
    <name evidence="2" type="ORF">E1181_16675</name>
</gene>
<reference evidence="2 3" key="1">
    <citation type="submission" date="2019-03" db="EMBL/GenBank/DDBJ databases">
        <title>Draft genome sequences of novel Actinobacteria.</title>
        <authorList>
            <person name="Sahin N."/>
            <person name="Ay H."/>
            <person name="Saygin H."/>
        </authorList>
    </citation>
    <scope>NUCLEOTIDE SEQUENCE [LARGE SCALE GENOMIC DNA]</scope>
    <source>
        <strain evidence="2 3">16K309</strain>
    </source>
</reference>
<name>A0A4R4VHG7_9PSEU</name>
<comment type="caution">
    <text evidence="2">The sequence shown here is derived from an EMBL/GenBank/DDBJ whole genome shotgun (WGS) entry which is preliminary data.</text>
</comment>
<dbReference type="OrthoDB" id="3696334at2"/>
<evidence type="ECO:0000313" key="2">
    <source>
        <dbReference type="EMBL" id="TDD04892.1"/>
    </source>
</evidence>
<protein>
    <submittedName>
        <fullName evidence="2">Uncharacterized protein</fullName>
    </submittedName>
</protein>
<accession>A0A4R4VHG7</accession>
<evidence type="ECO:0000256" key="1">
    <source>
        <dbReference type="SAM" id="MobiDB-lite"/>
    </source>
</evidence>
<feature type="region of interest" description="Disordered" evidence="1">
    <location>
        <begin position="1"/>
        <end position="28"/>
    </location>
</feature>
<dbReference type="EMBL" id="SMKS01000027">
    <property type="protein sequence ID" value="TDD04892.1"/>
    <property type="molecule type" value="Genomic_DNA"/>
</dbReference>
<sequence length="116" mass="12687">MTIATRRVIAGGGAGRSSSPDSRPALRVRRPLGGNVSELFNGQRLVAYWRPHGGLRHALHPTEPPHPGEERETLCGETIHVGKPTAIDWLSPTCDTCWLTATATRDRLHPPRGGRR</sequence>
<evidence type="ECO:0000313" key="3">
    <source>
        <dbReference type="Proteomes" id="UP000295674"/>
    </source>
</evidence>
<keyword evidence="3" id="KW-1185">Reference proteome</keyword>
<dbReference type="InterPro" id="IPR031795">
    <property type="entry name" value="Zf-HC3"/>
</dbReference>